<feature type="region of interest" description="Disordered" evidence="2">
    <location>
        <begin position="37"/>
        <end position="74"/>
    </location>
</feature>
<evidence type="ECO:0000313" key="4">
    <source>
        <dbReference type="EMBL" id="HJG80346.1"/>
    </source>
</evidence>
<dbReference type="InterPro" id="IPR036378">
    <property type="entry name" value="FAS1_dom_sf"/>
</dbReference>
<name>A0A921MF64_9MICO</name>
<dbReference type="PANTHER" id="PTHR10900:SF77">
    <property type="entry name" value="FI19380P1"/>
    <property type="match status" value="1"/>
</dbReference>
<dbReference type="PROSITE" id="PS50213">
    <property type="entry name" value="FAS1"/>
    <property type="match status" value="1"/>
</dbReference>
<evidence type="ECO:0000256" key="1">
    <source>
        <dbReference type="ARBA" id="ARBA00022729"/>
    </source>
</evidence>
<dbReference type="InterPro" id="IPR000782">
    <property type="entry name" value="FAS1_domain"/>
</dbReference>
<dbReference type="EMBL" id="DYUK01000172">
    <property type="protein sequence ID" value="HJG80346.1"/>
    <property type="molecule type" value="Genomic_DNA"/>
</dbReference>
<dbReference type="AlphaFoldDB" id="A0A921MF64"/>
<dbReference type="PANTHER" id="PTHR10900">
    <property type="entry name" value="PERIOSTIN-RELATED"/>
    <property type="match status" value="1"/>
</dbReference>
<dbReference type="GO" id="GO:0007155">
    <property type="term" value="P:cell adhesion"/>
    <property type="evidence" value="ECO:0007669"/>
    <property type="project" value="TreeGrafter"/>
</dbReference>
<dbReference type="PROSITE" id="PS51257">
    <property type="entry name" value="PROKAR_LIPOPROTEIN"/>
    <property type="match status" value="1"/>
</dbReference>
<dbReference type="InterPro" id="IPR050904">
    <property type="entry name" value="Adhesion/Biosynth-related"/>
</dbReference>
<evidence type="ECO:0000259" key="3">
    <source>
        <dbReference type="PROSITE" id="PS50213"/>
    </source>
</evidence>
<accession>A0A921MF64</accession>
<dbReference type="GO" id="GO:0031012">
    <property type="term" value="C:extracellular matrix"/>
    <property type="evidence" value="ECO:0007669"/>
    <property type="project" value="TreeGrafter"/>
</dbReference>
<dbReference type="GO" id="GO:0050839">
    <property type="term" value="F:cell adhesion molecule binding"/>
    <property type="evidence" value="ECO:0007669"/>
    <property type="project" value="TreeGrafter"/>
</dbReference>
<dbReference type="Gene3D" id="2.30.180.10">
    <property type="entry name" value="FAS1 domain"/>
    <property type="match status" value="1"/>
</dbReference>
<evidence type="ECO:0000313" key="5">
    <source>
        <dbReference type="Proteomes" id="UP000784435"/>
    </source>
</evidence>
<feature type="domain" description="FAS1" evidence="3">
    <location>
        <begin position="109"/>
        <end position="241"/>
    </location>
</feature>
<organism evidence="4 5">
    <name type="scientific">Brevibacterium senegalense</name>
    <dbReference type="NCBI Taxonomy" id="1033736"/>
    <lineage>
        <taxon>Bacteria</taxon>
        <taxon>Bacillati</taxon>
        <taxon>Actinomycetota</taxon>
        <taxon>Actinomycetes</taxon>
        <taxon>Micrococcales</taxon>
        <taxon>Brevibacteriaceae</taxon>
        <taxon>Brevibacterium</taxon>
    </lineage>
</organism>
<dbReference type="GO" id="GO:0005615">
    <property type="term" value="C:extracellular space"/>
    <property type="evidence" value="ECO:0007669"/>
    <property type="project" value="TreeGrafter"/>
</dbReference>
<reference evidence="4" key="1">
    <citation type="journal article" date="2021" name="PeerJ">
        <title>Extensive microbial diversity within the chicken gut microbiome revealed by metagenomics and culture.</title>
        <authorList>
            <person name="Gilroy R."/>
            <person name="Ravi A."/>
            <person name="Getino M."/>
            <person name="Pursley I."/>
            <person name="Horton D.L."/>
            <person name="Alikhan N.F."/>
            <person name="Baker D."/>
            <person name="Gharbi K."/>
            <person name="Hall N."/>
            <person name="Watson M."/>
            <person name="Adriaenssens E.M."/>
            <person name="Foster-Nyarko E."/>
            <person name="Jarju S."/>
            <person name="Secka A."/>
            <person name="Antonio M."/>
            <person name="Oren A."/>
            <person name="Chaudhuri R.R."/>
            <person name="La Ragione R."/>
            <person name="Hildebrand F."/>
            <person name="Pallen M.J."/>
        </authorList>
    </citation>
    <scope>NUCLEOTIDE SEQUENCE</scope>
    <source>
        <strain evidence="4">ChiGjej5B5-7349</strain>
    </source>
</reference>
<protein>
    <submittedName>
        <fullName evidence="4">Fasciclin domain-containing protein</fullName>
    </submittedName>
</protein>
<dbReference type="SUPFAM" id="SSF82153">
    <property type="entry name" value="FAS1 domain"/>
    <property type="match status" value="1"/>
</dbReference>
<proteinExistence type="predicted"/>
<keyword evidence="1" id="KW-0732">Signal</keyword>
<dbReference type="Pfam" id="PF02469">
    <property type="entry name" value="Fasciclin"/>
    <property type="match status" value="1"/>
</dbReference>
<feature type="compositionally biased region" description="Acidic residues" evidence="2">
    <location>
        <begin position="40"/>
        <end position="74"/>
    </location>
</feature>
<sequence>MKTALATRTMRSTTARAIASVGIGAIGLLGLSACGGSMDDSGEDTGAEQSQEESGSDSQMEDDTSMESDAGTDEDMAAEGGAADLVGSGCAAYAEEVPDGDGSVEGMAQDPVAVAASNNPMLTVLTQAVSGELNPDVDLVDTLNGDEFTVIAPIDDAFAEIPEDDLNALAEDANALTDVLTYHVIPGQLSPDEIAGEHETVQGDMVTVEGEGEGMMFDEAGLVCGGVQTANATVYMVDGVLMPGDD</sequence>
<reference evidence="4" key="2">
    <citation type="submission" date="2021-09" db="EMBL/GenBank/DDBJ databases">
        <authorList>
            <person name="Gilroy R."/>
        </authorList>
    </citation>
    <scope>NUCLEOTIDE SEQUENCE</scope>
    <source>
        <strain evidence="4">ChiGjej5B5-7349</strain>
    </source>
</reference>
<dbReference type="GO" id="GO:0030198">
    <property type="term" value="P:extracellular matrix organization"/>
    <property type="evidence" value="ECO:0007669"/>
    <property type="project" value="TreeGrafter"/>
</dbReference>
<evidence type="ECO:0000256" key="2">
    <source>
        <dbReference type="SAM" id="MobiDB-lite"/>
    </source>
</evidence>
<dbReference type="Proteomes" id="UP000784435">
    <property type="component" value="Unassembled WGS sequence"/>
</dbReference>
<dbReference type="FunFam" id="2.30.180.10:FF:000019">
    <property type="entry name" value="Cell surface lipoprotein"/>
    <property type="match status" value="1"/>
</dbReference>
<dbReference type="SMART" id="SM00554">
    <property type="entry name" value="FAS1"/>
    <property type="match status" value="1"/>
</dbReference>
<gene>
    <name evidence="4" type="ORF">K8V08_08030</name>
</gene>
<comment type="caution">
    <text evidence="4">The sequence shown here is derived from an EMBL/GenBank/DDBJ whole genome shotgun (WGS) entry which is preliminary data.</text>
</comment>